<feature type="signal peptide" evidence="1">
    <location>
        <begin position="1"/>
        <end position="23"/>
    </location>
</feature>
<dbReference type="PROSITE" id="PS51257">
    <property type="entry name" value="PROKAR_LIPOPROTEIN"/>
    <property type="match status" value="1"/>
</dbReference>
<dbReference type="Proteomes" id="UP000824105">
    <property type="component" value="Unassembled WGS sequence"/>
</dbReference>
<reference evidence="2" key="1">
    <citation type="journal article" date="2021" name="PeerJ">
        <title>Extensive microbial diversity within the chicken gut microbiome revealed by metagenomics and culture.</title>
        <authorList>
            <person name="Gilroy R."/>
            <person name="Ravi A."/>
            <person name="Getino M."/>
            <person name="Pursley I."/>
            <person name="Horton D.L."/>
            <person name="Alikhan N.F."/>
            <person name="Baker D."/>
            <person name="Gharbi K."/>
            <person name="Hall N."/>
            <person name="Watson M."/>
            <person name="Adriaenssens E.M."/>
            <person name="Foster-Nyarko E."/>
            <person name="Jarju S."/>
            <person name="Secka A."/>
            <person name="Antonio M."/>
            <person name="Oren A."/>
            <person name="Chaudhuri R.R."/>
            <person name="La Ragione R."/>
            <person name="Hildebrand F."/>
            <person name="Pallen M.J."/>
        </authorList>
    </citation>
    <scope>NUCLEOTIDE SEQUENCE</scope>
    <source>
        <strain evidence="2">CHK188-11489</strain>
    </source>
</reference>
<proteinExistence type="predicted"/>
<name>A0A9D2JP15_9FIRM</name>
<reference evidence="2" key="2">
    <citation type="submission" date="2021-04" db="EMBL/GenBank/DDBJ databases">
        <authorList>
            <person name="Gilroy R."/>
        </authorList>
    </citation>
    <scope>NUCLEOTIDE SEQUENCE</scope>
    <source>
        <strain evidence="2">CHK188-11489</strain>
    </source>
</reference>
<evidence type="ECO:0000313" key="2">
    <source>
        <dbReference type="EMBL" id="HIZ62585.1"/>
    </source>
</evidence>
<organism evidence="2 3">
    <name type="scientific">Candidatus Gemmiger avistercoris</name>
    <dbReference type="NCBI Taxonomy" id="2838606"/>
    <lineage>
        <taxon>Bacteria</taxon>
        <taxon>Bacillati</taxon>
        <taxon>Bacillota</taxon>
        <taxon>Clostridia</taxon>
        <taxon>Eubacteriales</taxon>
        <taxon>Gemmiger</taxon>
    </lineage>
</organism>
<evidence type="ECO:0000256" key="1">
    <source>
        <dbReference type="SAM" id="SignalP"/>
    </source>
</evidence>
<feature type="chain" id="PRO_5038605383" evidence="1">
    <location>
        <begin position="24"/>
        <end position="333"/>
    </location>
</feature>
<evidence type="ECO:0000313" key="3">
    <source>
        <dbReference type="Proteomes" id="UP000824105"/>
    </source>
</evidence>
<sequence length="333" mass="36085">MKRRLAALLLVLALLCGCVPRRAGQSLPYMPSVDEPLPSATPAPTATPAPALSLEKMRYGSVGLLAEPTVLVSVYLNDAATGSVWSREAQDEAQRQVAMAVAWIEEQAAACGAQVQLYCDDGSAGSPLRRTYSVQARLRGGPESEESNAFLDEMDQLCATLDTEELQERYGTDRVGFLLFLPVSGTSFTMAHYAEDGAAFYHEYCCIYRYDAYAAQTEPESPATYAHEILHLFGAPDLYAGSSDVYVDEELTAYVEQTYPDDIMLSTYAPDGTNVYTGIEKILSPLTAYCLGLAESCPELELFPQLAGVEPGVFRYGASDGQDDWPDSGVIAV</sequence>
<accession>A0A9D2JP15</accession>
<dbReference type="AlphaFoldDB" id="A0A9D2JP15"/>
<dbReference type="EMBL" id="DXBF01000061">
    <property type="protein sequence ID" value="HIZ62585.1"/>
    <property type="molecule type" value="Genomic_DNA"/>
</dbReference>
<keyword evidence="1" id="KW-0732">Signal</keyword>
<gene>
    <name evidence="2" type="ORF">H9724_07455</name>
</gene>
<protein>
    <submittedName>
        <fullName evidence="2">Uncharacterized protein</fullName>
    </submittedName>
</protein>
<comment type="caution">
    <text evidence="2">The sequence shown here is derived from an EMBL/GenBank/DDBJ whole genome shotgun (WGS) entry which is preliminary data.</text>
</comment>